<proteinExistence type="predicted"/>
<dbReference type="GO" id="GO:0000976">
    <property type="term" value="F:transcription cis-regulatory region binding"/>
    <property type="evidence" value="ECO:0007669"/>
    <property type="project" value="TreeGrafter"/>
</dbReference>
<protein>
    <submittedName>
        <fullName evidence="5">AraC-type DNA-binding protein</fullName>
    </submittedName>
</protein>
<keyword evidence="1" id="KW-0805">Transcription regulation</keyword>
<feature type="domain" description="HTH araC/xylS-type" evidence="4">
    <location>
        <begin position="229"/>
        <end position="327"/>
    </location>
</feature>
<dbReference type="AlphaFoldDB" id="A0A1H7FKN2"/>
<keyword evidence="2 5" id="KW-0238">DNA-binding</keyword>
<gene>
    <name evidence="5" type="ORF">SAMN05216214_101258</name>
</gene>
<dbReference type="PANTHER" id="PTHR47894:SF1">
    <property type="entry name" value="HTH-TYPE TRANSCRIPTIONAL REGULATOR VQSM"/>
    <property type="match status" value="1"/>
</dbReference>
<dbReference type="Pfam" id="PF12833">
    <property type="entry name" value="HTH_18"/>
    <property type="match status" value="1"/>
</dbReference>
<dbReference type="SUPFAM" id="SSF46689">
    <property type="entry name" value="Homeodomain-like"/>
    <property type="match status" value="1"/>
</dbReference>
<sequence length="334" mass="37823">MLTDSGVLLRLILQAMTRAGIDVPTLIQRCGLRLADLEDKRLRTPHAAQQQFWQVLQELTDDPDIGLTLARHLPAYHGQVLEYLFLSSPTFGEGLRRAMNYERLLSDALQGQLRRDGEVAILSLNLPADSQRPFIELLAFGVIEFFRKLTADSFAPLALHFSFKHGANAEQYQALYGCPVLLGREENSLHFPAHWLDTPSPHAEPELLALHEQVASERVAELERQDLIYAVRKVIAEHLESGELSLEQVAEQLGLRSRLLRSRLASANSSFNQILGDYRCRLAKRLLAGTDESIDQIVYLTGFSEPSTFYRAFRRWTGQTPVEYRRSRRGVSDS</sequence>
<keyword evidence="6" id="KW-1185">Reference proteome</keyword>
<evidence type="ECO:0000256" key="1">
    <source>
        <dbReference type="ARBA" id="ARBA00023015"/>
    </source>
</evidence>
<evidence type="ECO:0000313" key="6">
    <source>
        <dbReference type="Proteomes" id="UP000185766"/>
    </source>
</evidence>
<dbReference type="Gene3D" id="1.10.10.60">
    <property type="entry name" value="Homeodomain-like"/>
    <property type="match status" value="1"/>
</dbReference>
<dbReference type="EMBL" id="FOAS01000001">
    <property type="protein sequence ID" value="SEK26549.1"/>
    <property type="molecule type" value="Genomic_DNA"/>
</dbReference>
<dbReference type="SMART" id="SM00342">
    <property type="entry name" value="HTH_ARAC"/>
    <property type="match status" value="1"/>
</dbReference>
<dbReference type="InterPro" id="IPR009057">
    <property type="entry name" value="Homeodomain-like_sf"/>
</dbReference>
<dbReference type="PANTHER" id="PTHR47894">
    <property type="entry name" value="HTH-TYPE TRANSCRIPTIONAL REGULATOR GADX"/>
    <property type="match status" value="1"/>
</dbReference>
<dbReference type="InterPro" id="IPR018060">
    <property type="entry name" value="HTH_AraC"/>
</dbReference>
<name>A0A1H7FKN2_9GAMM</name>
<dbReference type="InterPro" id="IPR032687">
    <property type="entry name" value="AraC-type_N"/>
</dbReference>
<reference evidence="5 6" key="1">
    <citation type="submission" date="2016-10" db="EMBL/GenBank/DDBJ databases">
        <authorList>
            <person name="de Groot N.N."/>
        </authorList>
    </citation>
    <scope>NUCLEOTIDE SEQUENCE [LARGE SCALE GENOMIC DNA]</scope>
    <source>
        <strain evidence="5 6">JCM 19513</strain>
    </source>
</reference>
<dbReference type="Proteomes" id="UP000185766">
    <property type="component" value="Unassembled WGS sequence"/>
</dbReference>
<accession>A0A1H7FKN2</accession>
<dbReference type="GO" id="GO:0005829">
    <property type="term" value="C:cytosol"/>
    <property type="evidence" value="ECO:0007669"/>
    <property type="project" value="TreeGrafter"/>
</dbReference>
<evidence type="ECO:0000256" key="3">
    <source>
        <dbReference type="ARBA" id="ARBA00023163"/>
    </source>
</evidence>
<evidence type="ECO:0000259" key="4">
    <source>
        <dbReference type="PROSITE" id="PS01124"/>
    </source>
</evidence>
<dbReference type="PROSITE" id="PS01124">
    <property type="entry name" value="HTH_ARAC_FAMILY_2"/>
    <property type="match status" value="1"/>
</dbReference>
<dbReference type="STRING" id="1429083.GCA_001885685_02304"/>
<evidence type="ECO:0000313" key="5">
    <source>
        <dbReference type="EMBL" id="SEK26549.1"/>
    </source>
</evidence>
<organism evidence="5 6">
    <name type="scientific">Atopomonas hussainii</name>
    <dbReference type="NCBI Taxonomy" id="1429083"/>
    <lineage>
        <taxon>Bacteria</taxon>
        <taxon>Pseudomonadati</taxon>
        <taxon>Pseudomonadota</taxon>
        <taxon>Gammaproteobacteria</taxon>
        <taxon>Pseudomonadales</taxon>
        <taxon>Pseudomonadaceae</taxon>
        <taxon>Atopomonas</taxon>
    </lineage>
</organism>
<dbReference type="Pfam" id="PF12625">
    <property type="entry name" value="Arabinose_bd"/>
    <property type="match status" value="1"/>
</dbReference>
<evidence type="ECO:0000256" key="2">
    <source>
        <dbReference type="ARBA" id="ARBA00023125"/>
    </source>
</evidence>
<keyword evidence="3" id="KW-0804">Transcription</keyword>
<dbReference type="GO" id="GO:0003700">
    <property type="term" value="F:DNA-binding transcription factor activity"/>
    <property type="evidence" value="ECO:0007669"/>
    <property type="project" value="InterPro"/>
</dbReference>